<dbReference type="InterPro" id="IPR014951">
    <property type="entry name" value="DUF1822"/>
</dbReference>
<organism evidence="3 4">
    <name type="scientific">Gloeothece verrucosa (strain PCC 7822)</name>
    <name type="common">Cyanothece sp. (strain PCC 7822)</name>
    <dbReference type="NCBI Taxonomy" id="497965"/>
    <lineage>
        <taxon>Bacteria</taxon>
        <taxon>Bacillati</taxon>
        <taxon>Cyanobacteriota</taxon>
        <taxon>Cyanophyceae</taxon>
        <taxon>Oscillatoriophycideae</taxon>
        <taxon>Chroococcales</taxon>
        <taxon>Aphanothecaceae</taxon>
        <taxon>Gloeothece</taxon>
        <taxon>Gloeothece verrucosa</taxon>
    </lineage>
</organism>
<dbReference type="InterPro" id="IPR027417">
    <property type="entry name" value="P-loop_NTPase"/>
</dbReference>
<dbReference type="InterPro" id="IPR002182">
    <property type="entry name" value="NB-ARC"/>
</dbReference>
<dbReference type="EMBL" id="CP002198">
    <property type="protein sequence ID" value="ADN14830.1"/>
    <property type="molecule type" value="Genomic_DNA"/>
</dbReference>
<dbReference type="AlphaFoldDB" id="E0U6S1"/>
<proteinExistence type="predicted"/>
<dbReference type="Pfam" id="PF08852">
    <property type="entry name" value="DUF1822"/>
    <property type="match status" value="1"/>
</dbReference>
<dbReference type="GO" id="GO:0043531">
    <property type="term" value="F:ADP binding"/>
    <property type="evidence" value="ECO:0007669"/>
    <property type="project" value="InterPro"/>
</dbReference>
<reference evidence="4" key="1">
    <citation type="journal article" date="2011" name="MBio">
        <title>Novel metabolic attributes of the genus Cyanothece, comprising a group of unicellular nitrogen-fixing Cyanobacteria.</title>
        <authorList>
            <person name="Bandyopadhyay A."/>
            <person name="Elvitigala T."/>
            <person name="Welsh E."/>
            <person name="Stockel J."/>
            <person name="Liberton M."/>
            <person name="Min H."/>
            <person name="Sherman L.A."/>
            <person name="Pakrasi H.B."/>
        </authorList>
    </citation>
    <scope>NUCLEOTIDE SEQUENCE [LARGE SCALE GENOMIC DNA]</scope>
    <source>
        <strain evidence="4">PCC 7822</strain>
    </source>
</reference>
<dbReference type="Gene3D" id="3.40.50.300">
    <property type="entry name" value="P-loop containing nucleotide triphosphate hydrolases"/>
    <property type="match status" value="1"/>
</dbReference>
<protein>
    <submittedName>
        <fullName evidence="3">Uncharacterized protein</fullName>
    </submittedName>
</protein>
<evidence type="ECO:0000313" key="3">
    <source>
        <dbReference type="EMBL" id="ADN14830.1"/>
    </source>
</evidence>
<evidence type="ECO:0000259" key="2">
    <source>
        <dbReference type="Pfam" id="PF26355"/>
    </source>
</evidence>
<dbReference type="InterPro" id="IPR058651">
    <property type="entry name" value="HTH_VMAP-M9"/>
</dbReference>
<dbReference type="STRING" id="497965.Cyan7822_2871"/>
<accession>E0U6S1</accession>
<dbReference type="SUPFAM" id="SSF52540">
    <property type="entry name" value="P-loop containing nucleoside triphosphate hydrolases"/>
    <property type="match status" value="1"/>
</dbReference>
<evidence type="ECO:0000259" key="1">
    <source>
        <dbReference type="Pfam" id="PF00931"/>
    </source>
</evidence>
<gene>
    <name evidence="3" type="ordered locus">Cyan7822_2871</name>
</gene>
<sequence>MNFQEVIALLDRVVLNQEGRHLSSPEIIILRGTWEGITYDQMAESSPYSLNYLMRDIGPRLWRLLSGVLGEEIGKTNFRGVLERRTLSEKYYLSSPWEMSQLNLQTSEIESPLHQNTSHNLTLIQEQPDTLISSLNLHLEWGRQLVPDWEAIPDLSEFYGRSVELTTLKQWILNDNCRIVALQGICGIGKTALAGKLVQEIGQEFDQIIWRSLRSAPPIKILLDNWLNTLSPGLNCDNHCSLSNIIKLLREKRCLLVLDGIETILQTGELVGKYRESYQDYADLFKSIAEQSHQSCLLVTGVEIPKEIILKTGAVSSVRSLVLWGLEKPHAYALLQSDALKDAESWSILIENYHGHPEALRIVAKLIGEVFNGNVHEFLSQECQVLSDINKLLDPLINRLSEREKEVLYGLAIEPEALSFLNLINRLKYPICEAEILEVMVSLKERSLIEISEFDGNSLFKINGFIQELMIEKLIEQLSSKSRKKSRKNYPISVSEEIIDLSPNHPKAVKLSQWFEQNFEQGWQSLDILLRPAKHCLSKLRSFYYLRSDNIIKRFKTLNVGTPKHPELLALLVAITEETNGKIGCQVQVLPIVPETLLPESLKIRLINGNGEILRELACKQKETLLVLPYFRGEPEDQFSLQIINQNISLTENFRI</sequence>
<dbReference type="HOGENOM" id="CLU_025923_0_0_3"/>
<dbReference type="Proteomes" id="UP000008206">
    <property type="component" value="Chromosome"/>
</dbReference>
<dbReference type="Pfam" id="PF26355">
    <property type="entry name" value="HTH_VMAP-M9"/>
    <property type="match status" value="1"/>
</dbReference>
<keyword evidence="4" id="KW-1185">Reference proteome</keyword>
<dbReference type="PRINTS" id="PR00364">
    <property type="entry name" value="DISEASERSIST"/>
</dbReference>
<dbReference type="eggNOG" id="COG3903">
    <property type="taxonomic scope" value="Bacteria"/>
</dbReference>
<feature type="domain" description="NB-ARC" evidence="1">
    <location>
        <begin position="166"/>
        <end position="261"/>
    </location>
</feature>
<feature type="domain" description="vWA-MoxR associated protein N-terminal HTH" evidence="2">
    <location>
        <begin position="1"/>
        <end position="85"/>
    </location>
</feature>
<name>E0U6S1_GLOV7</name>
<evidence type="ECO:0000313" key="4">
    <source>
        <dbReference type="Proteomes" id="UP000008206"/>
    </source>
</evidence>
<dbReference type="Pfam" id="PF00931">
    <property type="entry name" value="NB-ARC"/>
    <property type="match status" value="1"/>
</dbReference>
<dbReference type="RefSeq" id="WP_013322935.1">
    <property type="nucleotide sequence ID" value="NC_014501.1"/>
</dbReference>
<dbReference type="KEGG" id="cyj:Cyan7822_2871"/>